<gene>
    <name evidence="8" type="primary">pth</name>
    <name evidence="11" type="ordered locus">Clocl_0324</name>
</gene>
<evidence type="ECO:0000256" key="9">
    <source>
        <dbReference type="RuleBase" id="RU000673"/>
    </source>
</evidence>
<dbReference type="GO" id="GO:0006515">
    <property type="term" value="P:protein quality control for misfolded or incompletely synthesized proteins"/>
    <property type="evidence" value="ECO:0007669"/>
    <property type="project" value="UniProtKB-UniRule"/>
</dbReference>
<dbReference type="InterPro" id="IPR001328">
    <property type="entry name" value="Pept_tRNA_hydro"/>
</dbReference>
<evidence type="ECO:0000256" key="2">
    <source>
        <dbReference type="ARBA" id="ARBA00022555"/>
    </source>
</evidence>
<keyword evidence="3 8" id="KW-0378">Hydrolase</keyword>
<comment type="subunit">
    <text evidence="8">Monomer.</text>
</comment>
<comment type="subcellular location">
    <subcellularLocation>
        <location evidence="8">Cytoplasm</location>
    </subcellularLocation>
</comment>
<dbReference type="NCBIfam" id="TIGR00447">
    <property type="entry name" value="pth"/>
    <property type="match status" value="1"/>
</dbReference>
<evidence type="ECO:0000256" key="10">
    <source>
        <dbReference type="RuleBase" id="RU004320"/>
    </source>
</evidence>
<evidence type="ECO:0000256" key="4">
    <source>
        <dbReference type="ARBA" id="ARBA00022884"/>
    </source>
</evidence>
<feature type="site" description="Discriminates between blocked and unblocked aminoacyl-tRNA" evidence="8">
    <location>
        <position position="25"/>
    </location>
</feature>
<evidence type="ECO:0000256" key="1">
    <source>
        <dbReference type="ARBA" id="ARBA00013260"/>
    </source>
</evidence>
<feature type="site" description="Stabilizes the basic form of H active site to accept a proton" evidence="8">
    <location>
        <position position="107"/>
    </location>
</feature>
<dbReference type="PROSITE" id="PS01195">
    <property type="entry name" value="PEPT_TRNA_HYDROL_1"/>
    <property type="match status" value="1"/>
</dbReference>
<dbReference type="GO" id="GO:0005737">
    <property type="term" value="C:cytoplasm"/>
    <property type="evidence" value="ECO:0007669"/>
    <property type="project" value="UniProtKB-SubCell"/>
</dbReference>
<evidence type="ECO:0000313" key="11">
    <source>
        <dbReference type="EMBL" id="AEV67065.1"/>
    </source>
</evidence>
<comment type="function">
    <text evidence="8">Hydrolyzes ribosome-free peptidyl-tRNAs (with 1 or more amino acids incorporated), which drop off the ribosome during protein synthesis, or as a result of ribosome stalling.</text>
</comment>
<comment type="function">
    <text evidence="8">Catalyzes the release of premature peptidyl moieties from peptidyl-tRNA molecules trapped in stalled 50S ribosomal subunits, and thus maintains levels of free tRNAs and 50S ribosomes.</text>
</comment>
<reference evidence="11 12" key="2">
    <citation type="journal article" date="2012" name="Stand. Genomic Sci.">
        <title>Complete Genome Sequence of Clostridium clariflavum DSM 19732.</title>
        <authorList>
            <person name="Izquierdo J.A."/>
            <person name="Goodwin L."/>
            <person name="Davenport K.W."/>
            <person name="Teshima H."/>
            <person name="Bruce D."/>
            <person name="Detter C."/>
            <person name="Tapia R."/>
            <person name="Han S."/>
            <person name="Land M."/>
            <person name="Hauser L."/>
            <person name="Jeffries C.D."/>
            <person name="Han J."/>
            <person name="Pitluck S."/>
            <person name="Nolan M."/>
            <person name="Chen A."/>
            <person name="Huntemann M."/>
            <person name="Mavromatis K."/>
            <person name="Mikhailova N."/>
            <person name="Liolios K."/>
            <person name="Woyke T."/>
            <person name="Lynd L.R."/>
        </authorList>
    </citation>
    <scope>NUCLEOTIDE SEQUENCE [LARGE SCALE GENOMIC DNA]</scope>
    <source>
        <strain evidence="12">DSM 19732 / NBRC 101661 / EBR45</strain>
    </source>
</reference>
<evidence type="ECO:0000313" key="12">
    <source>
        <dbReference type="Proteomes" id="UP000005435"/>
    </source>
</evidence>
<evidence type="ECO:0000256" key="8">
    <source>
        <dbReference type="HAMAP-Rule" id="MF_00083"/>
    </source>
</evidence>
<dbReference type="Gene3D" id="3.40.50.1470">
    <property type="entry name" value="Peptidyl-tRNA hydrolase"/>
    <property type="match status" value="1"/>
</dbReference>
<dbReference type="AlphaFoldDB" id="G8M1Y2"/>
<dbReference type="FunFam" id="3.40.50.1470:FF:000001">
    <property type="entry name" value="Peptidyl-tRNA hydrolase"/>
    <property type="match status" value="1"/>
</dbReference>
<keyword evidence="12" id="KW-1185">Reference proteome</keyword>
<protein>
    <recommendedName>
        <fullName evidence="7 8">Peptidyl-tRNA hydrolase</fullName>
        <shortName evidence="8">Pth</shortName>
        <ecNumber evidence="1 8">3.1.1.29</ecNumber>
    </recommendedName>
</protein>
<accession>G8M1Y2</accession>
<dbReference type="KEGG" id="ccl:Clocl_0324"/>
<feature type="binding site" evidence="8">
    <location>
        <position position="82"/>
    </location>
    <ligand>
        <name>tRNA</name>
        <dbReference type="ChEBI" id="CHEBI:17843"/>
    </ligand>
</feature>
<organism evidence="11 12">
    <name type="scientific">Acetivibrio clariflavus (strain DSM 19732 / NBRC 101661 / EBR45)</name>
    <name type="common">Clostridium clariflavum</name>
    <dbReference type="NCBI Taxonomy" id="720554"/>
    <lineage>
        <taxon>Bacteria</taxon>
        <taxon>Bacillati</taxon>
        <taxon>Bacillota</taxon>
        <taxon>Clostridia</taxon>
        <taxon>Eubacteriales</taxon>
        <taxon>Oscillospiraceae</taxon>
        <taxon>Acetivibrio</taxon>
    </lineage>
</organism>
<sequence length="203" mass="22834">MFNNEITCERCNILENLSVVIGLGNPGPRYENTRHNVGFDTIDRLSKKHNIAVTKVKYKAVIGDGNIGGHRVLLVKPQTFMNLSGESVREIIEWYKVPVKNIIIIYDDIDLPVGKIRIRPKGSAGTHNGMRSVIYQIQSEDFPRIRIGIDKPPQGWELADFVLSKFSADERKSVEEAIENAADAVEVILNSGIDKAMNRYNNK</sequence>
<dbReference type="PROSITE" id="PS01196">
    <property type="entry name" value="PEPT_TRNA_HYDROL_2"/>
    <property type="match status" value="1"/>
</dbReference>
<proteinExistence type="inferred from homology"/>
<dbReference type="HAMAP" id="MF_00083">
    <property type="entry name" value="Pept_tRNA_hydro_bact"/>
    <property type="match status" value="1"/>
</dbReference>
<name>G8M1Y2_ACECE</name>
<evidence type="ECO:0000256" key="3">
    <source>
        <dbReference type="ARBA" id="ARBA00022801"/>
    </source>
</evidence>
<keyword evidence="2 8" id="KW-0820">tRNA-binding</keyword>
<dbReference type="InterPro" id="IPR036416">
    <property type="entry name" value="Pept_tRNA_hydro_sf"/>
</dbReference>
<dbReference type="GO" id="GO:0004045">
    <property type="term" value="F:peptidyl-tRNA hydrolase activity"/>
    <property type="evidence" value="ECO:0007669"/>
    <property type="project" value="UniProtKB-UniRule"/>
</dbReference>
<dbReference type="CDD" id="cd00462">
    <property type="entry name" value="PTH"/>
    <property type="match status" value="1"/>
</dbReference>
<dbReference type="Pfam" id="PF01195">
    <property type="entry name" value="Pept_tRNA_hydro"/>
    <property type="match status" value="1"/>
</dbReference>
<comment type="similarity">
    <text evidence="5 8 10">Belongs to the PTH family.</text>
</comment>
<feature type="active site" description="Proton acceptor" evidence="8">
    <location>
        <position position="35"/>
    </location>
</feature>
<dbReference type="EC" id="3.1.1.29" evidence="1 8"/>
<feature type="binding site" evidence="8">
    <location>
        <position position="128"/>
    </location>
    <ligand>
        <name>tRNA</name>
        <dbReference type="ChEBI" id="CHEBI:17843"/>
    </ligand>
</feature>
<dbReference type="GO" id="GO:0000049">
    <property type="term" value="F:tRNA binding"/>
    <property type="evidence" value="ECO:0007669"/>
    <property type="project" value="UniProtKB-UniRule"/>
</dbReference>
<evidence type="ECO:0000256" key="5">
    <source>
        <dbReference type="ARBA" id="ARBA00038063"/>
    </source>
</evidence>
<keyword evidence="8" id="KW-0963">Cytoplasm</keyword>
<comment type="catalytic activity">
    <reaction evidence="6 8 9">
        <text>an N-acyl-L-alpha-aminoacyl-tRNA + H2O = an N-acyl-L-amino acid + a tRNA + H(+)</text>
        <dbReference type="Rhea" id="RHEA:54448"/>
        <dbReference type="Rhea" id="RHEA-COMP:10123"/>
        <dbReference type="Rhea" id="RHEA-COMP:13883"/>
        <dbReference type="ChEBI" id="CHEBI:15377"/>
        <dbReference type="ChEBI" id="CHEBI:15378"/>
        <dbReference type="ChEBI" id="CHEBI:59874"/>
        <dbReference type="ChEBI" id="CHEBI:78442"/>
        <dbReference type="ChEBI" id="CHEBI:138191"/>
        <dbReference type="EC" id="3.1.1.29"/>
    </reaction>
</comment>
<dbReference type="STRING" id="720554.Clocl_0324"/>
<dbReference type="InterPro" id="IPR018171">
    <property type="entry name" value="Pept_tRNA_hydro_CS"/>
</dbReference>
<dbReference type="PANTHER" id="PTHR17224">
    <property type="entry name" value="PEPTIDYL-TRNA HYDROLASE"/>
    <property type="match status" value="1"/>
</dbReference>
<feature type="binding site" evidence="8">
    <location>
        <position position="80"/>
    </location>
    <ligand>
        <name>tRNA</name>
        <dbReference type="ChEBI" id="CHEBI:17843"/>
    </ligand>
</feature>
<dbReference type="eggNOG" id="COG0193">
    <property type="taxonomic scope" value="Bacteria"/>
</dbReference>
<reference evidence="12" key="1">
    <citation type="submission" date="2011-12" db="EMBL/GenBank/DDBJ databases">
        <title>Complete sequence of Clostridium clariflavum DSM 19732.</title>
        <authorList>
            <consortium name="US DOE Joint Genome Institute"/>
            <person name="Lucas S."/>
            <person name="Han J."/>
            <person name="Lapidus A."/>
            <person name="Cheng J.-F."/>
            <person name="Goodwin L."/>
            <person name="Pitluck S."/>
            <person name="Peters L."/>
            <person name="Teshima H."/>
            <person name="Detter J.C."/>
            <person name="Han C."/>
            <person name="Tapia R."/>
            <person name="Land M."/>
            <person name="Hauser L."/>
            <person name="Kyrpides N."/>
            <person name="Ivanova N."/>
            <person name="Pagani I."/>
            <person name="Kitzmiller T."/>
            <person name="Lynd L."/>
            <person name="Izquierdo J."/>
            <person name="Woyke T."/>
        </authorList>
    </citation>
    <scope>NUCLEOTIDE SEQUENCE [LARGE SCALE GENOMIC DNA]</scope>
    <source>
        <strain evidence="12">DSM 19732 / NBRC 101661 / EBR45</strain>
    </source>
</reference>
<dbReference type="HOGENOM" id="CLU_062456_4_1_9"/>
<evidence type="ECO:0000256" key="6">
    <source>
        <dbReference type="ARBA" id="ARBA00048707"/>
    </source>
</evidence>
<feature type="binding site" evidence="8">
    <location>
        <position position="30"/>
    </location>
    <ligand>
        <name>tRNA</name>
        <dbReference type="ChEBI" id="CHEBI:17843"/>
    </ligand>
</feature>
<dbReference type="SUPFAM" id="SSF53178">
    <property type="entry name" value="Peptidyl-tRNA hydrolase-like"/>
    <property type="match status" value="1"/>
</dbReference>
<dbReference type="EMBL" id="CP003065">
    <property type="protein sequence ID" value="AEV67065.1"/>
    <property type="molecule type" value="Genomic_DNA"/>
</dbReference>
<dbReference type="PANTHER" id="PTHR17224:SF1">
    <property type="entry name" value="PEPTIDYL-TRNA HYDROLASE"/>
    <property type="match status" value="1"/>
</dbReference>
<dbReference type="GO" id="GO:0072344">
    <property type="term" value="P:rescue of stalled ribosome"/>
    <property type="evidence" value="ECO:0007669"/>
    <property type="project" value="UniProtKB-UniRule"/>
</dbReference>
<keyword evidence="4 8" id="KW-0694">RNA-binding</keyword>
<dbReference type="Proteomes" id="UP000005435">
    <property type="component" value="Chromosome"/>
</dbReference>
<evidence type="ECO:0000256" key="7">
    <source>
        <dbReference type="ARBA" id="ARBA00050038"/>
    </source>
</evidence>